<dbReference type="AlphaFoldDB" id="A0A2R4MBE5"/>
<keyword evidence="4" id="KW-1185">Reference proteome</keyword>
<organism evidence="3 4">
    <name type="scientific">Maritalea myrionectae</name>
    <dbReference type="NCBI Taxonomy" id="454601"/>
    <lineage>
        <taxon>Bacteria</taxon>
        <taxon>Pseudomonadati</taxon>
        <taxon>Pseudomonadota</taxon>
        <taxon>Alphaproteobacteria</taxon>
        <taxon>Hyphomicrobiales</taxon>
        <taxon>Devosiaceae</taxon>
        <taxon>Maritalea</taxon>
    </lineage>
</organism>
<proteinExistence type="predicted"/>
<dbReference type="PANTHER" id="PTHR43265">
    <property type="entry name" value="ESTERASE ESTD"/>
    <property type="match status" value="1"/>
</dbReference>
<feature type="domain" description="Serine aminopeptidase S33" evidence="2">
    <location>
        <begin position="73"/>
        <end position="314"/>
    </location>
</feature>
<accession>A0A2R4MBE5</accession>
<dbReference type="InterPro" id="IPR029058">
    <property type="entry name" value="AB_hydrolase_fold"/>
</dbReference>
<gene>
    <name evidence="3" type="ORF">MXMO3_00655</name>
</gene>
<dbReference type="GO" id="GO:0052689">
    <property type="term" value="F:carboxylic ester hydrolase activity"/>
    <property type="evidence" value="ECO:0007669"/>
    <property type="project" value="TreeGrafter"/>
</dbReference>
<dbReference type="InterPro" id="IPR022742">
    <property type="entry name" value="Hydrolase_4"/>
</dbReference>
<evidence type="ECO:0000259" key="2">
    <source>
        <dbReference type="Pfam" id="PF12146"/>
    </source>
</evidence>
<sequence length="360" mass="39559">MIIKRTIILLIGVDMISRGAVFGTSAVFGVVLVALAFVFLSPDAVHATRQIEFDFQENQVAGQIILPKNYDGEPIDCIVFVHGDGAMDRGAFGYFDPYFSTFAQQGWCTLSWDKPGVEASEGDWLSFSMADRAALVEAGIEALRSQSSVNVDQVGVLGFSQAGWVMPKIDAAAHQVEFMVFVSPAINWMAQSNYMTQLRRSFAPDSDAKIAAEAQLDALIENGGSYQDYVRLSEGVEFFDADDFTEQWWDFAVRNAGADMTQDLAALPAMPILLLAGGRDGQVDAQNSVETFERLVPEDQLRVVWFDEAGHSMLPVDERKPMSGNDGLWLLGKVMLWGSEAFVDGYWAALNGFIAAQFEP</sequence>
<evidence type="ECO:0000256" key="1">
    <source>
        <dbReference type="SAM" id="Phobius"/>
    </source>
</evidence>
<keyword evidence="1" id="KW-1133">Transmembrane helix</keyword>
<evidence type="ECO:0000313" key="3">
    <source>
        <dbReference type="EMBL" id="AVX03189.1"/>
    </source>
</evidence>
<dbReference type="InterPro" id="IPR053145">
    <property type="entry name" value="AB_hydrolase_Est10"/>
</dbReference>
<dbReference type="Pfam" id="PF12146">
    <property type="entry name" value="Hydrolase_4"/>
    <property type="match status" value="1"/>
</dbReference>
<dbReference type="EMBL" id="CP021330">
    <property type="protein sequence ID" value="AVX03189.1"/>
    <property type="molecule type" value="Genomic_DNA"/>
</dbReference>
<keyword evidence="1" id="KW-0472">Membrane</keyword>
<dbReference type="Proteomes" id="UP000258927">
    <property type="component" value="Chromosome"/>
</dbReference>
<feature type="transmembrane region" description="Helical" evidence="1">
    <location>
        <begin position="20"/>
        <end position="40"/>
    </location>
</feature>
<dbReference type="Gene3D" id="3.40.50.1820">
    <property type="entry name" value="alpha/beta hydrolase"/>
    <property type="match status" value="1"/>
</dbReference>
<dbReference type="STRING" id="1122213.GCA_000423365_02143"/>
<keyword evidence="1" id="KW-0812">Transmembrane</keyword>
<reference evidence="3 4" key="1">
    <citation type="submission" date="2017-05" db="EMBL/GenBank/DDBJ databases">
        <title>Genome Analysis of Maritalea myrionectae HL2708#5.</title>
        <authorList>
            <consortium name="Cotde Inc.-PKNU"/>
            <person name="Jang D."/>
            <person name="Oh H.-M."/>
        </authorList>
    </citation>
    <scope>NUCLEOTIDE SEQUENCE [LARGE SCALE GENOMIC DNA]</scope>
    <source>
        <strain evidence="3 4">HL2708#5</strain>
    </source>
</reference>
<name>A0A2R4MBE5_9HYPH</name>
<dbReference type="KEGG" id="mmyr:MXMO3_00655"/>
<protein>
    <recommendedName>
        <fullName evidence="2">Serine aminopeptidase S33 domain-containing protein</fullName>
    </recommendedName>
</protein>
<dbReference type="PANTHER" id="PTHR43265:SF1">
    <property type="entry name" value="ESTERASE ESTD"/>
    <property type="match status" value="1"/>
</dbReference>
<dbReference type="SUPFAM" id="SSF53474">
    <property type="entry name" value="alpha/beta-Hydrolases"/>
    <property type="match status" value="1"/>
</dbReference>
<evidence type="ECO:0000313" key="4">
    <source>
        <dbReference type="Proteomes" id="UP000258927"/>
    </source>
</evidence>